<keyword evidence="1" id="KW-1133">Transmembrane helix</keyword>
<accession>A0ABY7AUC7</accession>
<proteinExistence type="predicted"/>
<geneLocation type="plasmid" evidence="2 3">
    <name>pCadTS8_2</name>
</geneLocation>
<keyword evidence="3" id="KW-1185">Reference proteome</keyword>
<reference evidence="2" key="1">
    <citation type="submission" date="2022-10" db="EMBL/GenBank/DDBJ databases">
        <title>Catenovulum adriacola sp. nov. isolated in the Harbour of Susak.</title>
        <authorList>
            <person name="Schoch T."/>
            <person name="Reich S.J."/>
            <person name="Stoeferle S."/>
            <person name="Flaiz M."/>
            <person name="Kazda M."/>
            <person name="Riedel C.U."/>
            <person name="Duerre P."/>
        </authorList>
    </citation>
    <scope>NUCLEOTIDE SEQUENCE</scope>
    <source>
        <strain evidence="2">TS8</strain>
        <plasmid evidence="2">pCadTS8_2</plasmid>
    </source>
</reference>
<feature type="transmembrane region" description="Helical" evidence="1">
    <location>
        <begin position="40"/>
        <end position="58"/>
    </location>
</feature>
<keyword evidence="1" id="KW-0472">Membrane</keyword>
<dbReference type="EMBL" id="CP109967">
    <property type="protein sequence ID" value="WAJ72130.1"/>
    <property type="molecule type" value="Genomic_DNA"/>
</dbReference>
<evidence type="ECO:0000313" key="2">
    <source>
        <dbReference type="EMBL" id="WAJ72130.1"/>
    </source>
</evidence>
<feature type="transmembrane region" description="Helical" evidence="1">
    <location>
        <begin position="15"/>
        <end position="33"/>
    </location>
</feature>
<protein>
    <submittedName>
        <fullName evidence="2">Uncharacterized protein</fullName>
    </submittedName>
</protein>
<organism evidence="2 3">
    <name type="scientific">Catenovulum adriaticum</name>
    <dbReference type="NCBI Taxonomy" id="2984846"/>
    <lineage>
        <taxon>Bacteria</taxon>
        <taxon>Pseudomonadati</taxon>
        <taxon>Pseudomonadota</taxon>
        <taxon>Gammaproteobacteria</taxon>
        <taxon>Alteromonadales</taxon>
        <taxon>Alteromonadaceae</taxon>
        <taxon>Catenovulum</taxon>
    </lineage>
</organism>
<dbReference type="Proteomes" id="UP001163726">
    <property type="component" value="Plasmid pCadTS8_2"/>
</dbReference>
<keyword evidence="1" id="KW-0812">Transmembrane</keyword>
<gene>
    <name evidence="2" type="ORF">OLW01_17775</name>
</gene>
<feature type="transmembrane region" description="Helical" evidence="1">
    <location>
        <begin position="64"/>
        <end position="85"/>
    </location>
</feature>
<evidence type="ECO:0000256" key="1">
    <source>
        <dbReference type="SAM" id="Phobius"/>
    </source>
</evidence>
<sequence>MKVNLDNRRHVQIEYAGFLCVASLATLMAIFYFTFFSLTYCSIGLFLGLIMAVGYPLAWKIGQFWNYFLIPIFILVAGFSMVLVLKPSLYKVFGGF</sequence>
<keyword evidence="2" id="KW-0614">Plasmid</keyword>
<dbReference type="RefSeq" id="WP_268076846.1">
    <property type="nucleotide sequence ID" value="NZ_CP109967.1"/>
</dbReference>
<evidence type="ECO:0000313" key="3">
    <source>
        <dbReference type="Proteomes" id="UP001163726"/>
    </source>
</evidence>
<name>A0ABY7AUC7_9ALTE</name>